<proteinExistence type="inferred from homology"/>
<dbReference type="EMBL" id="DXGI01000168">
    <property type="protein sequence ID" value="HIW78431.1"/>
    <property type="molecule type" value="Genomic_DNA"/>
</dbReference>
<dbReference type="AlphaFoldDB" id="A0A9D1R1J6"/>
<name>A0A9D1R1J6_9BACT</name>
<evidence type="ECO:0000313" key="7">
    <source>
        <dbReference type="EMBL" id="HIW78431.1"/>
    </source>
</evidence>
<dbReference type="InterPro" id="IPR058627">
    <property type="entry name" value="MdtA-like_C"/>
</dbReference>
<dbReference type="PANTHER" id="PTHR30158">
    <property type="entry name" value="ACRA/E-RELATED COMPONENT OF DRUG EFFLUX TRANSPORTER"/>
    <property type="match status" value="1"/>
</dbReference>
<feature type="domain" description="Multidrug resistance protein MdtA-like beta-barrel" evidence="5">
    <location>
        <begin position="216"/>
        <end position="306"/>
    </location>
</feature>
<dbReference type="Proteomes" id="UP000824264">
    <property type="component" value="Unassembled WGS sequence"/>
</dbReference>
<gene>
    <name evidence="7" type="ORF">H9874_04710</name>
</gene>
<dbReference type="NCBIfam" id="TIGR01730">
    <property type="entry name" value="RND_mfp"/>
    <property type="match status" value="1"/>
</dbReference>
<dbReference type="Gene3D" id="2.40.50.100">
    <property type="match status" value="1"/>
</dbReference>
<dbReference type="Gene3D" id="2.40.420.20">
    <property type="match status" value="1"/>
</dbReference>
<feature type="domain" description="Multidrug resistance protein MdtA-like barrel-sandwich hybrid" evidence="4">
    <location>
        <begin position="70"/>
        <end position="212"/>
    </location>
</feature>
<dbReference type="Gene3D" id="2.40.30.170">
    <property type="match status" value="1"/>
</dbReference>
<protein>
    <submittedName>
        <fullName evidence="7">Efflux RND transporter periplasmic adaptor subunit</fullName>
    </submittedName>
</protein>
<dbReference type="InterPro" id="IPR006143">
    <property type="entry name" value="RND_pump_MFP"/>
</dbReference>
<evidence type="ECO:0000313" key="8">
    <source>
        <dbReference type="Proteomes" id="UP000824264"/>
    </source>
</evidence>
<dbReference type="Pfam" id="PF25967">
    <property type="entry name" value="RND-MFP_C"/>
    <property type="match status" value="1"/>
</dbReference>
<comment type="similarity">
    <text evidence="2">Belongs to the membrane fusion protein (MFP) (TC 8.A.1) family.</text>
</comment>
<evidence type="ECO:0000259" key="5">
    <source>
        <dbReference type="Pfam" id="PF25944"/>
    </source>
</evidence>
<reference evidence="7" key="2">
    <citation type="submission" date="2021-04" db="EMBL/GenBank/DDBJ databases">
        <authorList>
            <person name="Gilroy R."/>
        </authorList>
    </citation>
    <scope>NUCLEOTIDE SEQUENCE</scope>
    <source>
        <strain evidence="7">ChiSxjej5B17-1746</strain>
    </source>
</reference>
<dbReference type="GO" id="GO:0046677">
    <property type="term" value="P:response to antibiotic"/>
    <property type="evidence" value="ECO:0007669"/>
    <property type="project" value="TreeGrafter"/>
</dbReference>
<dbReference type="FunFam" id="1.10.287.470:FF:000002">
    <property type="entry name" value="Efflux RND transporter periplasmic adaptor subunit"/>
    <property type="match status" value="1"/>
</dbReference>
<reference evidence="7" key="1">
    <citation type="journal article" date="2021" name="PeerJ">
        <title>Extensive microbial diversity within the chicken gut microbiome revealed by metagenomics and culture.</title>
        <authorList>
            <person name="Gilroy R."/>
            <person name="Ravi A."/>
            <person name="Getino M."/>
            <person name="Pursley I."/>
            <person name="Horton D.L."/>
            <person name="Alikhan N.F."/>
            <person name="Baker D."/>
            <person name="Gharbi K."/>
            <person name="Hall N."/>
            <person name="Watson M."/>
            <person name="Adriaenssens E.M."/>
            <person name="Foster-Nyarko E."/>
            <person name="Jarju S."/>
            <person name="Secka A."/>
            <person name="Antonio M."/>
            <person name="Oren A."/>
            <person name="Chaudhuri R.R."/>
            <person name="La Ragione R."/>
            <person name="Hildebrand F."/>
            <person name="Pallen M.J."/>
        </authorList>
    </citation>
    <scope>NUCLEOTIDE SEQUENCE</scope>
    <source>
        <strain evidence="7">ChiSxjej5B17-1746</strain>
    </source>
</reference>
<sequence length="396" mass="42510">MLKHERLPFRFGVTLFACLIGSLPLMGCKDENTAAGPSAAPAVEVAVDVVTPQKVLYTTELAGRTSAFQIAEVRPQVSGIIQKRLFTEGADVKAGDTLYQIDPATYKADLDSAKANLARAEANVAPARLKMQRFKDLVNISAVSKQEYEDAEAAYKQALADVGVNKAAVENARIRLDYTKVTSPISGRTGRSLVTPGALVTANQGNPLTTVQQLDPVYVDVTQSSTEVLRLKRALESGTLQRADEGHAAVRLLLEDGSEYAHSGTLQFTDVSVDESTGMVTLRAIFPNPEHDLMPGMYVRAILKEGVDEQAILLPQRALVRDAKGNATAYVVNAESKVEVRPLKVGRTQGNSWVVLDGLKAGDKVIVEGIQKIRPGATVRIAATPDAQAAPAPEKR</sequence>
<comment type="subcellular location">
    <subcellularLocation>
        <location evidence="1">Cell envelope</location>
    </subcellularLocation>
</comment>
<feature type="domain" description="Multidrug resistance protein MdtA-like C-terminal permuted SH3" evidence="6">
    <location>
        <begin position="310"/>
        <end position="372"/>
    </location>
</feature>
<dbReference type="Pfam" id="PF25917">
    <property type="entry name" value="BSH_RND"/>
    <property type="match status" value="1"/>
</dbReference>
<evidence type="ECO:0000256" key="1">
    <source>
        <dbReference type="ARBA" id="ARBA00004196"/>
    </source>
</evidence>
<evidence type="ECO:0000259" key="3">
    <source>
        <dbReference type="Pfam" id="PF25876"/>
    </source>
</evidence>
<dbReference type="Pfam" id="PF25876">
    <property type="entry name" value="HH_MFP_RND"/>
    <property type="match status" value="1"/>
</dbReference>
<comment type="caution">
    <text evidence="7">The sequence shown here is derived from an EMBL/GenBank/DDBJ whole genome shotgun (WGS) entry which is preliminary data.</text>
</comment>
<organism evidence="7 8">
    <name type="scientific">Candidatus Bilophila faecipullorum</name>
    <dbReference type="NCBI Taxonomy" id="2838482"/>
    <lineage>
        <taxon>Bacteria</taxon>
        <taxon>Pseudomonadati</taxon>
        <taxon>Thermodesulfobacteriota</taxon>
        <taxon>Desulfovibrionia</taxon>
        <taxon>Desulfovibrionales</taxon>
        <taxon>Desulfovibrionaceae</taxon>
        <taxon>Bilophila</taxon>
    </lineage>
</organism>
<dbReference type="SUPFAM" id="SSF111369">
    <property type="entry name" value="HlyD-like secretion proteins"/>
    <property type="match status" value="1"/>
</dbReference>
<dbReference type="InterPro" id="IPR058626">
    <property type="entry name" value="MdtA-like_b-barrel"/>
</dbReference>
<feature type="domain" description="Multidrug resistance protein MdtA-like alpha-helical hairpin" evidence="3">
    <location>
        <begin position="110"/>
        <end position="179"/>
    </location>
</feature>
<dbReference type="GO" id="GO:0022857">
    <property type="term" value="F:transmembrane transporter activity"/>
    <property type="evidence" value="ECO:0007669"/>
    <property type="project" value="InterPro"/>
</dbReference>
<evidence type="ECO:0000256" key="2">
    <source>
        <dbReference type="ARBA" id="ARBA00009477"/>
    </source>
</evidence>
<dbReference type="PANTHER" id="PTHR30158:SF3">
    <property type="entry name" value="MULTIDRUG EFFLUX PUMP SUBUNIT ACRA-RELATED"/>
    <property type="match status" value="1"/>
</dbReference>
<evidence type="ECO:0000259" key="6">
    <source>
        <dbReference type="Pfam" id="PF25967"/>
    </source>
</evidence>
<dbReference type="GO" id="GO:0005886">
    <property type="term" value="C:plasma membrane"/>
    <property type="evidence" value="ECO:0007669"/>
    <property type="project" value="UniProtKB-SubCell"/>
</dbReference>
<dbReference type="Pfam" id="PF25944">
    <property type="entry name" value="Beta-barrel_RND"/>
    <property type="match status" value="1"/>
</dbReference>
<accession>A0A9D1R1J6</accession>
<dbReference type="InterPro" id="IPR058625">
    <property type="entry name" value="MdtA-like_BSH"/>
</dbReference>
<evidence type="ECO:0000259" key="4">
    <source>
        <dbReference type="Pfam" id="PF25917"/>
    </source>
</evidence>
<dbReference type="Gene3D" id="1.10.287.470">
    <property type="entry name" value="Helix hairpin bin"/>
    <property type="match status" value="1"/>
</dbReference>
<dbReference type="FunFam" id="2.40.420.20:FF:000001">
    <property type="entry name" value="Efflux RND transporter periplasmic adaptor subunit"/>
    <property type="match status" value="1"/>
</dbReference>
<dbReference type="InterPro" id="IPR058624">
    <property type="entry name" value="MdtA-like_HH"/>
</dbReference>